<feature type="compositionally biased region" description="Basic and acidic residues" evidence="4">
    <location>
        <begin position="1"/>
        <end position="16"/>
    </location>
</feature>
<evidence type="ECO:0000256" key="3">
    <source>
        <dbReference type="ARBA" id="ARBA00022833"/>
    </source>
</evidence>
<dbReference type="InterPro" id="IPR011011">
    <property type="entry name" value="Znf_FYVE_PHD"/>
</dbReference>
<evidence type="ECO:0000313" key="5">
    <source>
        <dbReference type="EMBL" id="VDP42883.1"/>
    </source>
</evidence>
<keyword evidence="1" id="KW-0479">Metal-binding</keyword>
<dbReference type="PROSITE" id="PS50016">
    <property type="entry name" value="ZF_PHD_2"/>
    <property type="match status" value="1"/>
</dbReference>
<keyword evidence="3" id="KW-0862">Zinc</keyword>
<dbReference type="EMBL" id="UZAI01019106">
    <property type="protein sequence ID" value="VDP42883.1"/>
    <property type="molecule type" value="Genomic_DNA"/>
</dbReference>
<protein>
    <submittedName>
        <fullName evidence="5">Uncharacterized protein</fullName>
    </submittedName>
</protein>
<feature type="compositionally biased region" description="Polar residues" evidence="4">
    <location>
        <begin position="549"/>
        <end position="572"/>
    </location>
</feature>
<feature type="region of interest" description="Disordered" evidence="4">
    <location>
        <begin position="1"/>
        <end position="33"/>
    </location>
</feature>
<dbReference type="CDD" id="cd15489">
    <property type="entry name" value="PHD_SF"/>
    <property type="match status" value="1"/>
</dbReference>
<gene>
    <name evidence="5" type="ORF">SMRZ_LOCUS22326</name>
</gene>
<keyword evidence="6" id="KW-1185">Reference proteome</keyword>
<dbReference type="PROSITE" id="PS01359">
    <property type="entry name" value="ZF_PHD_1"/>
    <property type="match status" value="1"/>
</dbReference>
<dbReference type="InterPro" id="IPR013083">
    <property type="entry name" value="Znf_RING/FYVE/PHD"/>
</dbReference>
<dbReference type="Proteomes" id="UP000277204">
    <property type="component" value="Unassembled WGS sequence"/>
</dbReference>
<dbReference type="Gene3D" id="3.30.40.10">
    <property type="entry name" value="Zinc/RING finger domain, C3HC4 (zinc finger)"/>
    <property type="match status" value="1"/>
</dbReference>
<dbReference type="GO" id="GO:0008270">
    <property type="term" value="F:zinc ion binding"/>
    <property type="evidence" value="ECO:0007669"/>
    <property type="project" value="UniProtKB-KW"/>
</dbReference>
<evidence type="ECO:0000313" key="6">
    <source>
        <dbReference type="Proteomes" id="UP000277204"/>
    </source>
</evidence>
<sequence>MEVQTEKRDENLDERPLIPIKAAPGSTSRQPPLLETSSDYSVWKFKVTAYLQRVPLTEHFNYLVSYLSDEAVRRAIANGFAASNTLSQNWRILDDCFSMPVDTQQMTIQFLSRHQKASESPIDYLHFLQQVAVQAFPRLDMIEREELMRSRFVEGLLPGPLKEHFLRNPPADTSDVKRTTLRFLAADKLVNLSSAHSSSVTTVERATKSSGPDTCQNTMAVTDLPSRGAIHGQSNSRWNKQPAWGNYNGRQAGCIYCKRFGRNARRCGHNRPRKPDCMLPPNMSTEAVFLKPRAPFKLADFNVRTLMQVGQQIGLAMSLESLHIDVCCLSDTRIQDSGEVLQIRSTSITSKSLFYVRLSGDPVASSSGLAGVGVALSARAEAALIDWIPINSRLCACKKSSRQRLGCRYPVESGMQCDECKGWYHEICTKVTPAAFKQFNKRGCIWLCQQCCSDANSLLTEAISLVDAAKRCFSKHSRNASNSTRSVDTQINVQETKVSLVIDDSRPSRKSSKGPALNKSSRKVGSSVPRLPDGIQQETSRGRNRKARSVSNSKHSPTSQVVNDPPKSNTRFDVTVIASTSTVDKWVKVVKKKSRYIKENPAP</sequence>
<name>A0A183N201_9TREM</name>
<evidence type="ECO:0000256" key="2">
    <source>
        <dbReference type="ARBA" id="ARBA00022771"/>
    </source>
</evidence>
<evidence type="ECO:0000256" key="4">
    <source>
        <dbReference type="SAM" id="MobiDB-lite"/>
    </source>
</evidence>
<dbReference type="InterPro" id="IPR019787">
    <property type="entry name" value="Znf_PHD-finger"/>
</dbReference>
<proteinExistence type="predicted"/>
<dbReference type="STRING" id="48269.A0A183N201"/>
<evidence type="ECO:0000256" key="1">
    <source>
        <dbReference type="ARBA" id="ARBA00022723"/>
    </source>
</evidence>
<organism evidence="5 6">
    <name type="scientific">Schistosoma margrebowiei</name>
    <dbReference type="NCBI Taxonomy" id="48269"/>
    <lineage>
        <taxon>Eukaryota</taxon>
        <taxon>Metazoa</taxon>
        <taxon>Spiralia</taxon>
        <taxon>Lophotrochozoa</taxon>
        <taxon>Platyhelminthes</taxon>
        <taxon>Trematoda</taxon>
        <taxon>Digenea</taxon>
        <taxon>Strigeidida</taxon>
        <taxon>Schistosomatoidea</taxon>
        <taxon>Schistosomatidae</taxon>
        <taxon>Schistosoma</taxon>
    </lineage>
</organism>
<reference evidence="5 6" key="1">
    <citation type="submission" date="2018-11" db="EMBL/GenBank/DDBJ databases">
        <authorList>
            <consortium name="Pathogen Informatics"/>
        </authorList>
    </citation>
    <scope>NUCLEOTIDE SEQUENCE [LARGE SCALE GENOMIC DNA]</scope>
    <source>
        <strain evidence="5 6">Zambia</strain>
    </source>
</reference>
<dbReference type="AlphaFoldDB" id="A0A183N201"/>
<keyword evidence="2" id="KW-0863">Zinc-finger</keyword>
<dbReference type="InterPro" id="IPR019786">
    <property type="entry name" value="Zinc_finger_PHD-type_CS"/>
</dbReference>
<accession>A0A183N201</accession>
<dbReference type="SUPFAM" id="SSF57903">
    <property type="entry name" value="FYVE/PHD zinc finger"/>
    <property type="match status" value="1"/>
</dbReference>
<feature type="region of interest" description="Disordered" evidence="4">
    <location>
        <begin position="502"/>
        <end position="572"/>
    </location>
</feature>